<name>A0ABR8WT97_9MICO</name>
<accession>A0ABR8WT97</accession>
<dbReference type="CDD" id="cd00090">
    <property type="entry name" value="HTH_ARSR"/>
    <property type="match status" value="1"/>
</dbReference>
<dbReference type="SUPFAM" id="SSF46785">
    <property type="entry name" value="Winged helix' DNA-binding domain"/>
    <property type="match status" value="1"/>
</dbReference>
<dbReference type="InterPro" id="IPR011991">
    <property type="entry name" value="ArsR-like_HTH"/>
</dbReference>
<dbReference type="Pfam" id="PF12840">
    <property type="entry name" value="HTH_20"/>
    <property type="match status" value="1"/>
</dbReference>
<dbReference type="Proteomes" id="UP000651517">
    <property type="component" value="Unassembled WGS sequence"/>
</dbReference>
<dbReference type="InterPro" id="IPR036390">
    <property type="entry name" value="WH_DNA-bd_sf"/>
</dbReference>
<gene>
    <name evidence="2" type="ORF">H9634_05805</name>
</gene>
<dbReference type="SMART" id="SM00418">
    <property type="entry name" value="HTH_ARSR"/>
    <property type="match status" value="1"/>
</dbReference>
<sequence>MLRALGESTRLELMLRLGQAPASASGLQHEFSISRQGIMKHLDVLRKAGLITAERSGRAVVYQVEPERMLHLAAVLSELSRGWERRLAAIKHAAEAAEADDAADES</sequence>
<evidence type="ECO:0000313" key="2">
    <source>
        <dbReference type="EMBL" id="MBD8020294.1"/>
    </source>
</evidence>
<dbReference type="PRINTS" id="PR00778">
    <property type="entry name" value="HTHARSR"/>
</dbReference>
<dbReference type="PANTHER" id="PTHR38600:SF1">
    <property type="entry name" value="TRANSCRIPTIONAL REGULATORY PROTEIN"/>
    <property type="match status" value="1"/>
</dbReference>
<dbReference type="NCBIfam" id="NF033788">
    <property type="entry name" value="HTH_metalloreg"/>
    <property type="match status" value="1"/>
</dbReference>
<organism evidence="2 3">
    <name type="scientific">Brevibacterium gallinarum</name>
    <dbReference type="NCBI Taxonomy" id="2762220"/>
    <lineage>
        <taxon>Bacteria</taxon>
        <taxon>Bacillati</taxon>
        <taxon>Actinomycetota</taxon>
        <taxon>Actinomycetes</taxon>
        <taxon>Micrococcales</taxon>
        <taxon>Brevibacteriaceae</taxon>
        <taxon>Brevibacterium</taxon>
    </lineage>
</organism>
<dbReference type="InterPro" id="IPR036388">
    <property type="entry name" value="WH-like_DNA-bd_sf"/>
</dbReference>
<protein>
    <submittedName>
        <fullName evidence="2">Winged helix-turn-helix transcriptional regulator</fullName>
    </submittedName>
</protein>
<proteinExistence type="predicted"/>
<comment type="caution">
    <text evidence="2">The sequence shown here is derived from an EMBL/GenBank/DDBJ whole genome shotgun (WGS) entry which is preliminary data.</text>
</comment>
<dbReference type="PROSITE" id="PS50987">
    <property type="entry name" value="HTH_ARSR_2"/>
    <property type="match status" value="1"/>
</dbReference>
<evidence type="ECO:0000259" key="1">
    <source>
        <dbReference type="PROSITE" id="PS50987"/>
    </source>
</evidence>
<dbReference type="InterPro" id="IPR001845">
    <property type="entry name" value="HTH_ArsR_DNA-bd_dom"/>
</dbReference>
<dbReference type="PANTHER" id="PTHR38600">
    <property type="entry name" value="TRANSCRIPTIONAL REGULATORY PROTEIN"/>
    <property type="match status" value="1"/>
</dbReference>
<dbReference type="Gene3D" id="1.10.10.10">
    <property type="entry name" value="Winged helix-like DNA-binding domain superfamily/Winged helix DNA-binding domain"/>
    <property type="match status" value="1"/>
</dbReference>
<feature type="domain" description="HTH arsR-type" evidence="1">
    <location>
        <begin position="1"/>
        <end position="84"/>
    </location>
</feature>
<keyword evidence="3" id="KW-1185">Reference proteome</keyword>
<dbReference type="EMBL" id="JACSPY010000004">
    <property type="protein sequence ID" value="MBD8020294.1"/>
    <property type="molecule type" value="Genomic_DNA"/>
</dbReference>
<reference evidence="2 3" key="1">
    <citation type="submission" date="2020-08" db="EMBL/GenBank/DDBJ databases">
        <title>A Genomic Blueprint of the Chicken Gut Microbiome.</title>
        <authorList>
            <person name="Gilroy R."/>
            <person name="Ravi A."/>
            <person name="Getino M."/>
            <person name="Pursley I."/>
            <person name="Horton D.L."/>
            <person name="Alikhan N.-F."/>
            <person name="Baker D."/>
            <person name="Gharbi K."/>
            <person name="Hall N."/>
            <person name="Watson M."/>
            <person name="Adriaenssens E.M."/>
            <person name="Foster-Nyarko E."/>
            <person name="Jarju S."/>
            <person name="Secka A."/>
            <person name="Antonio M."/>
            <person name="Oren A."/>
            <person name="Chaudhuri R."/>
            <person name="La Ragione R.M."/>
            <person name="Hildebrand F."/>
            <person name="Pallen M.J."/>
        </authorList>
    </citation>
    <scope>NUCLEOTIDE SEQUENCE [LARGE SCALE GENOMIC DNA]</scope>
    <source>
        <strain evidence="2 3">Re57</strain>
    </source>
</reference>
<evidence type="ECO:0000313" key="3">
    <source>
        <dbReference type="Proteomes" id="UP000651517"/>
    </source>
</evidence>